<reference evidence="2" key="1">
    <citation type="submission" date="2021-01" db="EMBL/GenBank/DDBJ databases">
        <authorList>
            <person name="Corre E."/>
            <person name="Pelletier E."/>
            <person name="Niang G."/>
            <person name="Scheremetjew M."/>
            <person name="Finn R."/>
            <person name="Kale V."/>
            <person name="Holt S."/>
            <person name="Cochrane G."/>
            <person name="Meng A."/>
            <person name="Brown T."/>
            <person name="Cohen L."/>
        </authorList>
    </citation>
    <scope>NUCLEOTIDE SEQUENCE</scope>
    <source>
        <strain evidence="2">308</strain>
    </source>
</reference>
<protein>
    <recommendedName>
        <fullName evidence="3">Fe2OG dioxygenase domain-containing protein</fullName>
    </recommendedName>
</protein>
<gene>
    <name evidence="2" type="ORF">CHYS00102_LOCUS17909</name>
</gene>
<feature type="chain" id="PRO_5030554723" description="Fe2OG dioxygenase domain-containing protein" evidence="1">
    <location>
        <begin position="23"/>
        <end position="544"/>
    </location>
</feature>
<proteinExistence type="predicted"/>
<evidence type="ECO:0000313" key="2">
    <source>
        <dbReference type="EMBL" id="CAD8890704.1"/>
    </source>
</evidence>
<name>A0A7S1FW20_9STRA</name>
<evidence type="ECO:0000256" key="1">
    <source>
        <dbReference type="SAM" id="SignalP"/>
    </source>
</evidence>
<sequence length="544" mass="61795">MIYSLILKHSLVFYALFGYSHAGPVFSTDDLGYDENGKLDSYHLVYPTSNAKKNCPVTNARVSSHGIIKTALDGDALKLVFPDFVEDGGSADNGSDTRCVAACLERGTDRSVAGYPMSHKVWKGDIKDQDSFLKWFSASCTSIEVCLMNYVSEESNIDIFWINHQKEEVQVNTLSYGERNTRCFTSYLGHEFTVKTTDGVYLDGFTVEYPLTRFFGKLPAPDFSVTPGQYDRQIESTLRNEWSRHEVPKRTFSPLGFSKGRLPNDVFASMGAFYYNNRKEKCREEWQGKGVYVNWWESEVFFIQVPWGMKDIWQNRLSSLVSAWVGEPVEQTVMYGLRQYQSGARLLTHVDRLNTHVVSLIVNVAQGNLTQDWPVEVFDHGGRLHEVVMKPGDIVYYESAKNLHSRNRPLMGKNGYYVNLFTHYRPRNMDEQWYKLSTPVGREPLMEVEGSCKVPANDTEHNGYGAVKCDDARLGKFLSPTLFVAKSPDDLIEWWRRTGPNNIVLEVDNNGIGATDQDYVSEDGTNYIADENHVDNTVEGSDEL</sequence>
<dbReference type="EMBL" id="HBFR01025004">
    <property type="protein sequence ID" value="CAD8890704.1"/>
    <property type="molecule type" value="Transcribed_RNA"/>
</dbReference>
<evidence type="ECO:0008006" key="3">
    <source>
        <dbReference type="Google" id="ProtNLM"/>
    </source>
</evidence>
<keyword evidence="1" id="KW-0732">Signal</keyword>
<feature type="signal peptide" evidence="1">
    <location>
        <begin position="1"/>
        <end position="22"/>
    </location>
</feature>
<dbReference type="AlphaFoldDB" id="A0A7S1FW20"/>
<organism evidence="2">
    <name type="scientific">Corethron hystrix</name>
    <dbReference type="NCBI Taxonomy" id="216773"/>
    <lineage>
        <taxon>Eukaryota</taxon>
        <taxon>Sar</taxon>
        <taxon>Stramenopiles</taxon>
        <taxon>Ochrophyta</taxon>
        <taxon>Bacillariophyta</taxon>
        <taxon>Coscinodiscophyceae</taxon>
        <taxon>Corethrophycidae</taxon>
        <taxon>Corethrales</taxon>
        <taxon>Corethraceae</taxon>
        <taxon>Corethron</taxon>
    </lineage>
</organism>
<accession>A0A7S1FW20</accession>